<protein>
    <submittedName>
        <fullName evidence="1">Uncharacterized protein</fullName>
    </submittedName>
</protein>
<dbReference type="EMBL" id="CP006935">
    <property type="protein sequence ID" value="AHC40078.1"/>
    <property type="molecule type" value="Genomic_DNA"/>
</dbReference>
<reference evidence="1 2" key="1">
    <citation type="journal article" date="2014" name="Genome Announc.">
        <title>Complete Genome Sequence of Mycoplasma ovis Strain Michigan, a Hemoplasma of Sheep with Two Distinct 16S rRNA Genes.</title>
        <authorList>
            <person name="Deshuillers P.L."/>
            <person name="Santos A.P."/>
            <person name="do Nascimento N.C."/>
            <person name="Hampel J.A."/>
            <person name="Bergin I.L."/>
            <person name="Dyson M.C."/>
            <person name="Messick J.B."/>
        </authorList>
    </citation>
    <scope>NUCLEOTIDE SEQUENCE [LARGE SCALE GENOMIC DNA]</scope>
    <source>
        <strain evidence="1 2">Michigan</strain>
    </source>
</reference>
<accession>A0ABN4BL79</accession>
<organism evidence="1 2">
    <name type="scientific">Mycoplasma ovis str. Michigan</name>
    <dbReference type="NCBI Taxonomy" id="1415773"/>
    <lineage>
        <taxon>Bacteria</taxon>
        <taxon>Bacillati</taxon>
        <taxon>Mycoplasmatota</taxon>
        <taxon>Mollicutes</taxon>
        <taxon>Mycoplasmataceae</taxon>
        <taxon>Mycoplasma</taxon>
    </lineage>
</organism>
<sequence length="134" mass="15373">MSKHNCYSISTKVNSDGKLLVCSNNKYYLYKNSLEELTDVKINNNKILAKLANQTQTQEEDKTFSWEIENQEWEPSSQDISLALSSIKPIEGSGLPKEENYCFLVYELNDNRDAKIFCSWSSTKDAGFIKLIPF</sequence>
<dbReference type="Proteomes" id="UP000018745">
    <property type="component" value="Chromosome"/>
</dbReference>
<gene>
    <name evidence="1" type="ORF">OVS_00190</name>
</gene>
<keyword evidence="2" id="KW-1185">Reference proteome</keyword>
<name>A0ABN4BL79_9MOLU</name>
<evidence type="ECO:0000313" key="2">
    <source>
        <dbReference type="Proteomes" id="UP000018745"/>
    </source>
</evidence>
<proteinExistence type="predicted"/>
<evidence type="ECO:0000313" key="1">
    <source>
        <dbReference type="EMBL" id="AHC40078.1"/>
    </source>
</evidence>